<feature type="domain" description="Apiosidase-like catalytic" evidence="3">
    <location>
        <begin position="56"/>
        <end position="370"/>
    </location>
</feature>
<dbReference type="InterPro" id="IPR024749">
    <property type="entry name" value="Collagen-bd_put"/>
</dbReference>
<proteinExistence type="predicted"/>
<evidence type="ECO:0000313" key="5">
    <source>
        <dbReference type="Proteomes" id="UP000239735"/>
    </source>
</evidence>
<evidence type="ECO:0000256" key="1">
    <source>
        <dbReference type="SAM" id="SignalP"/>
    </source>
</evidence>
<accession>A0A2N9L2W6</accession>
<dbReference type="Proteomes" id="UP000239735">
    <property type="component" value="Unassembled WGS sequence"/>
</dbReference>
<evidence type="ECO:0000313" key="4">
    <source>
        <dbReference type="EMBL" id="SPE17677.1"/>
    </source>
</evidence>
<evidence type="ECO:0008006" key="6">
    <source>
        <dbReference type="Google" id="ProtNLM"/>
    </source>
</evidence>
<dbReference type="InterPro" id="IPR017853">
    <property type="entry name" value="GH"/>
</dbReference>
<feature type="signal peptide" evidence="1">
    <location>
        <begin position="1"/>
        <end position="31"/>
    </location>
</feature>
<dbReference type="OrthoDB" id="59486at2"/>
<dbReference type="Pfam" id="PF13204">
    <property type="entry name" value="Apiosidase"/>
    <property type="match status" value="1"/>
</dbReference>
<protein>
    <recommendedName>
        <fullName evidence="6">DUF4038 domain-containing protein</fullName>
    </recommendedName>
</protein>
<dbReference type="InterPro" id="IPR025277">
    <property type="entry name" value="Apiosidase-like_cat_dom"/>
</dbReference>
<dbReference type="EMBL" id="OKRB01000013">
    <property type="protein sequence ID" value="SPE17677.1"/>
    <property type="molecule type" value="Genomic_DNA"/>
</dbReference>
<keyword evidence="1" id="KW-0732">Signal</keyword>
<dbReference type="PANTHER" id="PTHR37836:SF2">
    <property type="entry name" value="DUF4038 DOMAIN-CONTAINING PROTEIN"/>
    <property type="match status" value="1"/>
</dbReference>
<evidence type="ECO:0000259" key="3">
    <source>
        <dbReference type="Pfam" id="PF13204"/>
    </source>
</evidence>
<name>A0A2N9L2W6_9BACT</name>
<dbReference type="AlphaFoldDB" id="A0A2N9L2W6"/>
<dbReference type="PANTHER" id="PTHR37836">
    <property type="entry name" value="LMO1036 PROTEIN"/>
    <property type="match status" value="1"/>
</dbReference>
<gene>
    <name evidence="4" type="ORF">SBA5_110037</name>
</gene>
<reference evidence="5" key="1">
    <citation type="submission" date="2018-02" db="EMBL/GenBank/DDBJ databases">
        <authorList>
            <person name="Hausmann B."/>
        </authorList>
    </citation>
    <scope>NUCLEOTIDE SEQUENCE [LARGE SCALE GENOMIC DNA]</scope>
    <source>
        <strain evidence="5">Peat soil MAG SbA5</strain>
    </source>
</reference>
<feature type="chain" id="PRO_5014983817" description="DUF4038 domain-containing protein" evidence="1">
    <location>
        <begin position="32"/>
        <end position="486"/>
    </location>
</feature>
<dbReference type="SUPFAM" id="SSF51445">
    <property type="entry name" value="(Trans)glycosidases"/>
    <property type="match status" value="1"/>
</dbReference>
<dbReference type="Gene3D" id="3.20.20.80">
    <property type="entry name" value="Glycosidases"/>
    <property type="match status" value="1"/>
</dbReference>
<evidence type="ECO:0000259" key="2">
    <source>
        <dbReference type="Pfam" id="PF12904"/>
    </source>
</evidence>
<sequence>MQRTASNGNGGASVTVLLLTISFFASVRAFAQTAGDSASSSHAASSAAYPLKVSFNGRYLVDQNNAPFLIVGDVPQTLVTRISAADADAYLANREARGFNALWINVLNAGPYYHNSPDDGSTYDGIRPFTGYSAGGSDTAHYDLAHPNEAYFARVDQMITLAANHGMLVFLDPIETGQWLPTLRNNGPVAAREYGRYLGNRYRRFDDIVWLNGNDFNHWKAPADDEVVKAVALGIQSADPRHLQTIELNVETSSSSDDPAWESIISINGTYTYSPTYFQMWHSYNHAPVAPTFLLEGHYDLMDYGHPVDYGTPSVLRRQEYWAMLSGGKGQLYGNGYTVEFLSGWKDYVDTVAVSQLMIWHSFFTSLPWQDLVPDEDHTVVTAGLGDAGDMNSRASGTNFCTAARTPDGSYVVAYLPTPREITVNMNSLNSPAIGKWFDPTNGVYVPISGGPFPNNGERRFMPPTKNRGGDDNDWVLLLQATAISR</sequence>
<dbReference type="Pfam" id="PF12904">
    <property type="entry name" value="Collagen_bind_2"/>
    <property type="match status" value="1"/>
</dbReference>
<organism evidence="4 5">
    <name type="scientific">Candidatus Sulfuritelmatomonas gaucii</name>
    <dbReference type="NCBI Taxonomy" id="2043161"/>
    <lineage>
        <taxon>Bacteria</taxon>
        <taxon>Pseudomonadati</taxon>
        <taxon>Acidobacteriota</taxon>
        <taxon>Terriglobia</taxon>
        <taxon>Terriglobales</taxon>
        <taxon>Acidobacteriaceae</taxon>
        <taxon>Candidatus Sulfuritelmatomonas</taxon>
    </lineage>
</organism>
<feature type="domain" description="Putative collagen-binding" evidence="2">
    <location>
        <begin position="395"/>
        <end position="480"/>
    </location>
</feature>